<dbReference type="Proteomes" id="UP001642464">
    <property type="component" value="Unassembled WGS sequence"/>
</dbReference>
<organism evidence="2 3">
    <name type="scientific">Durusdinium trenchii</name>
    <dbReference type="NCBI Taxonomy" id="1381693"/>
    <lineage>
        <taxon>Eukaryota</taxon>
        <taxon>Sar</taxon>
        <taxon>Alveolata</taxon>
        <taxon>Dinophyceae</taxon>
        <taxon>Suessiales</taxon>
        <taxon>Symbiodiniaceae</taxon>
        <taxon>Durusdinium</taxon>
    </lineage>
</organism>
<proteinExistence type="predicted"/>
<dbReference type="EMBL" id="CAXAMM010002224">
    <property type="protein sequence ID" value="CAK8995287.1"/>
    <property type="molecule type" value="Genomic_DNA"/>
</dbReference>
<gene>
    <name evidence="2" type="ORF">SCF082_LOCUS4289</name>
</gene>
<comment type="caution">
    <text evidence="2">The sequence shown here is derived from an EMBL/GenBank/DDBJ whole genome shotgun (WGS) entry which is preliminary data.</text>
</comment>
<name>A0ABP0I148_9DINO</name>
<evidence type="ECO:0000313" key="3">
    <source>
        <dbReference type="Proteomes" id="UP001642464"/>
    </source>
</evidence>
<accession>A0ABP0I148</accession>
<evidence type="ECO:0000313" key="2">
    <source>
        <dbReference type="EMBL" id="CAK8995287.1"/>
    </source>
</evidence>
<sequence>MLPSTRATRCWFGSCCGAWACGTGPPWPRASLQRIRFTSRTSSTWWAADVTTDPLGESFTRPARHVKGLVCSATGAISLAVLALTSFILLAVARFAVTQGSSAVFGYVDTPVQYHESFWVRSWSYLFQHSYYGKLLIFPGDLSWDGNLAVPVLVGGTKETCGSRIKPPFGDLVKGLYQNDLYLFLDWTRQSLGPS</sequence>
<keyword evidence="3" id="KW-1185">Reference proteome</keyword>
<keyword evidence="1" id="KW-0812">Transmembrane</keyword>
<evidence type="ECO:0000256" key="1">
    <source>
        <dbReference type="SAM" id="Phobius"/>
    </source>
</evidence>
<keyword evidence="1" id="KW-0472">Membrane</keyword>
<keyword evidence="1" id="KW-1133">Transmembrane helix</keyword>
<reference evidence="2 3" key="1">
    <citation type="submission" date="2024-02" db="EMBL/GenBank/DDBJ databases">
        <authorList>
            <person name="Chen Y."/>
            <person name="Shah S."/>
            <person name="Dougan E. K."/>
            <person name="Thang M."/>
            <person name="Chan C."/>
        </authorList>
    </citation>
    <scope>NUCLEOTIDE SEQUENCE [LARGE SCALE GENOMIC DNA]</scope>
</reference>
<feature type="transmembrane region" description="Helical" evidence="1">
    <location>
        <begin position="69"/>
        <end position="93"/>
    </location>
</feature>
<protein>
    <submittedName>
        <fullName evidence="2">Uncharacterized protein</fullName>
    </submittedName>
</protein>